<dbReference type="Proteomes" id="UP001157006">
    <property type="component" value="Chromosome 4"/>
</dbReference>
<dbReference type="GO" id="GO:0005524">
    <property type="term" value="F:ATP binding"/>
    <property type="evidence" value="ECO:0007669"/>
    <property type="project" value="InterPro"/>
</dbReference>
<accession>A0AAV1ACL6</accession>
<gene>
    <name evidence="2" type="ORF">VFH_IV064720</name>
</gene>
<dbReference type="Pfam" id="PF00270">
    <property type="entry name" value="DEAD"/>
    <property type="match status" value="1"/>
</dbReference>
<dbReference type="PANTHER" id="PTHR14074">
    <property type="entry name" value="HELICASE WITH DEATH DOMAIN-RELATED"/>
    <property type="match status" value="1"/>
</dbReference>
<evidence type="ECO:0000313" key="2">
    <source>
        <dbReference type="EMBL" id="CAI8608017.1"/>
    </source>
</evidence>
<dbReference type="Gene3D" id="3.40.50.300">
    <property type="entry name" value="P-loop containing nucleotide triphosphate hydrolases"/>
    <property type="match status" value="1"/>
</dbReference>
<reference evidence="2 3" key="1">
    <citation type="submission" date="2023-01" db="EMBL/GenBank/DDBJ databases">
        <authorList>
            <person name="Kreplak J."/>
        </authorList>
    </citation>
    <scope>NUCLEOTIDE SEQUENCE [LARGE SCALE GENOMIC DNA]</scope>
</reference>
<dbReference type="PROSITE" id="PS51192">
    <property type="entry name" value="HELICASE_ATP_BIND_1"/>
    <property type="match status" value="1"/>
</dbReference>
<evidence type="ECO:0000313" key="3">
    <source>
        <dbReference type="Proteomes" id="UP001157006"/>
    </source>
</evidence>
<protein>
    <recommendedName>
        <fullName evidence="1">Helicase ATP-binding domain-containing protein</fullName>
    </recommendedName>
</protein>
<dbReference type="GO" id="GO:0005737">
    <property type="term" value="C:cytoplasm"/>
    <property type="evidence" value="ECO:0007669"/>
    <property type="project" value="TreeGrafter"/>
</dbReference>
<evidence type="ECO:0000259" key="1">
    <source>
        <dbReference type="PROSITE" id="PS51192"/>
    </source>
</evidence>
<dbReference type="InterPro" id="IPR027417">
    <property type="entry name" value="P-loop_NTPase"/>
</dbReference>
<name>A0AAV1ACL6_VICFA</name>
<dbReference type="GO" id="GO:0003676">
    <property type="term" value="F:nucleic acid binding"/>
    <property type="evidence" value="ECO:0007669"/>
    <property type="project" value="InterPro"/>
</dbReference>
<dbReference type="PANTHER" id="PTHR14074:SF16">
    <property type="entry name" value="ANTIVIRAL INNATE IMMUNE RESPONSE RECEPTOR RIG-I"/>
    <property type="match status" value="1"/>
</dbReference>
<dbReference type="InterPro" id="IPR011545">
    <property type="entry name" value="DEAD/DEAH_box_helicase_dom"/>
</dbReference>
<keyword evidence="3" id="KW-1185">Reference proteome</keyword>
<dbReference type="InterPro" id="IPR051363">
    <property type="entry name" value="RLR_Helicase"/>
</dbReference>
<proteinExistence type="predicted"/>
<organism evidence="2 3">
    <name type="scientific">Vicia faba</name>
    <name type="common">Broad bean</name>
    <name type="synonym">Faba vulgaris</name>
    <dbReference type="NCBI Taxonomy" id="3906"/>
    <lineage>
        <taxon>Eukaryota</taxon>
        <taxon>Viridiplantae</taxon>
        <taxon>Streptophyta</taxon>
        <taxon>Embryophyta</taxon>
        <taxon>Tracheophyta</taxon>
        <taxon>Spermatophyta</taxon>
        <taxon>Magnoliopsida</taxon>
        <taxon>eudicotyledons</taxon>
        <taxon>Gunneridae</taxon>
        <taxon>Pentapetalae</taxon>
        <taxon>rosids</taxon>
        <taxon>fabids</taxon>
        <taxon>Fabales</taxon>
        <taxon>Fabaceae</taxon>
        <taxon>Papilionoideae</taxon>
        <taxon>50 kb inversion clade</taxon>
        <taxon>NPAAA clade</taxon>
        <taxon>Hologalegina</taxon>
        <taxon>IRL clade</taxon>
        <taxon>Fabeae</taxon>
        <taxon>Vicia</taxon>
    </lineage>
</organism>
<dbReference type="EMBL" id="OX451739">
    <property type="protein sequence ID" value="CAI8608017.1"/>
    <property type="molecule type" value="Genomic_DNA"/>
</dbReference>
<dbReference type="SUPFAM" id="SSF52540">
    <property type="entry name" value="P-loop containing nucleoside triphosphate hydrolases"/>
    <property type="match status" value="1"/>
</dbReference>
<feature type="domain" description="Helicase ATP-binding" evidence="1">
    <location>
        <begin position="44"/>
        <end position="161"/>
    </location>
</feature>
<sequence>MEEALMEMDHYNHTHVVPDTLSFARSYQLEALDRVIRENTIVYAHHLRKPSPYIVVFLVPKVVLVSQQATALRNHTDLKVGMYWGDMGVDFWDKATWENELGKHEVLVMTPAILLDCLRHSFIKLNMIKVLIMDECHHAAGKHPYVCIMIEFYHRQLRCVT</sequence>
<dbReference type="InterPro" id="IPR014001">
    <property type="entry name" value="Helicase_ATP-bd"/>
</dbReference>
<dbReference type="AlphaFoldDB" id="A0AAV1ACL6"/>